<feature type="domain" description="DUF6603" evidence="15">
    <location>
        <begin position="33"/>
        <end position="138"/>
    </location>
</feature>
<evidence type="ECO:0000256" key="4">
    <source>
        <dbReference type="ARBA" id="ARBA00012324"/>
    </source>
</evidence>
<keyword evidence="5" id="KW-0808">Transferase</keyword>
<evidence type="ECO:0000313" key="16">
    <source>
        <dbReference type="EMBL" id="KAF5607493.1"/>
    </source>
</evidence>
<evidence type="ECO:0000256" key="10">
    <source>
        <dbReference type="ARBA" id="ARBA00044613"/>
    </source>
</evidence>
<dbReference type="GO" id="GO:0001678">
    <property type="term" value="P:intracellular glucose homeostasis"/>
    <property type="evidence" value="ECO:0007669"/>
    <property type="project" value="InterPro"/>
</dbReference>
<comment type="pathway">
    <text evidence="2">Carbohydrate metabolism; hexose metabolism.</text>
</comment>
<evidence type="ECO:0000256" key="6">
    <source>
        <dbReference type="ARBA" id="ARBA00022741"/>
    </source>
</evidence>
<dbReference type="SUPFAM" id="SSF53067">
    <property type="entry name" value="Actin-like ATPase domain"/>
    <property type="match status" value="2"/>
</dbReference>
<dbReference type="InterPro" id="IPR001312">
    <property type="entry name" value="Hexokinase"/>
</dbReference>
<evidence type="ECO:0000256" key="7">
    <source>
        <dbReference type="ARBA" id="ARBA00022777"/>
    </source>
</evidence>
<sequence>MPLIESFQDKSLDLAYHFEPVEDGEDKGKLPFIDQSKLSGGVGNALETLKKFTDPRSEAGGWFKARDHTYWAAAGIKTDALPMISAGAVLVVVFGQSVKLSIYAVALVIIPNANSPVKFAHVELVIGVTADFDYGTMKSLGSHLSLSGEAYFAITSKVCMGGERLCADFSAGPIEAWFDAFSNFLINYKPFHFKSDAGICVGVRFNIDFLSIHTHISVEIGAGLSMWGPPLAGRVHVDIKVAKFGSDKHDENEANIEEFYHLVLQASSQQARTKATEKERALFAEGEDNILHGDTNQGHTFLATSGLLNNSSSGYRKQNDDWVVRGGSFSFVIGCKMAVQEAKQIGEDENVVNSALSKGPPIYARPMHLKEAITKSEMKIEIAQDGNARAKWGMTQEYKQVPTGLWAKCKSNCSSHRQSANEMEQMMRVRILPRAAKLMMGVFMQGPPAKMSDDTLKAFNILAQGERVLQAEKLFPETESPEEDWNPSKSKDGKEQWDDVHNKWSTPEGSEDGDSGGDVQQTFVDTWFETFGWGTALSGLGKLPRLLGERFGDLLMGNLVLAFDLPDESYFQELQRDFTVDTAKLKHITNHFIDELDKGLSVKGGSIPMNPTWVMQQPNGNETGKYLVLDLGGTNLRVFSVELTEEKSGFKVNQVTHKLPKELRTGSAERLWDFVAGQLEEFLKTADFEAGTNTDLSFIFSFPTTQRTIDEGILQRWTKGFDVADCEGRDKLPLDVRVVTNDTTATMIASAYINSETAIGCVFGTGCNGAYFERCQSIPKLDMEGLPAEALMAINCEWGAFDNEHVVLPLTSFDIAIDDASPRKGQQAFEKMVAGLYLGELFRLIMLDVKRRDDTFWEGQSLEKMQEPYFMDSSFLSAIEEDTSKDFKISHGLSVAKLGVSPNLQELKFMRSVATLITTRAARLSSTGVAAICLKRNLKKCHVGVEGSLFEKHPHFKRELSKALGEILGWEKLPPNGRDDVEFLLSPGSGVGAAVIASTLTRSKHEI</sequence>
<evidence type="ECO:0000256" key="3">
    <source>
        <dbReference type="ARBA" id="ARBA00009225"/>
    </source>
</evidence>
<evidence type="ECO:0000256" key="9">
    <source>
        <dbReference type="ARBA" id="ARBA00023152"/>
    </source>
</evidence>
<dbReference type="Gene3D" id="3.30.420.40">
    <property type="match status" value="1"/>
</dbReference>
<dbReference type="GO" id="GO:0005829">
    <property type="term" value="C:cytosol"/>
    <property type="evidence" value="ECO:0007669"/>
    <property type="project" value="TreeGrafter"/>
</dbReference>
<dbReference type="Gene3D" id="1.10.287.1250">
    <property type="match status" value="1"/>
</dbReference>
<dbReference type="Pfam" id="PF20248">
    <property type="entry name" value="DUF6603"/>
    <property type="match status" value="2"/>
</dbReference>
<feature type="compositionally biased region" description="Basic and acidic residues" evidence="12">
    <location>
        <begin position="489"/>
        <end position="502"/>
    </location>
</feature>
<dbReference type="GO" id="GO:0005739">
    <property type="term" value="C:mitochondrion"/>
    <property type="evidence" value="ECO:0007669"/>
    <property type="project" value="TreeGrafter"/>
</dbReference>
<evidence type="ECO:0000259" key="15">
    <source>
        <dbReference type="Pfam" id="PF20248"/>
    </source>
</evidence>
<reference evidence="16 17" key="1">
    <citation type="submission" date="2020-05" db="EMBL/GenBank/DDBJ databases">
        <title>Identification and distribution of gene clusters putatively required for synthesis of sphingolipid metabolism inhibitors in phylogenetically diverse species of the filamentous fungus Fusarium.</title>
        <authorList>
            <person name="Kim H.-S."/>
            <person name="Busman M."/>
            <person name="Brown D.W."/>
            <person name="Divon H."/>
            <person name="Uhlig S."/>
            <person name="Proctor R.H."/>
        </authorList>
    </citation>
    <scope>NUCLEOTIDE SEQUENCE [LARGE SCALE GENOMIC DNA]</scope>
    <source>
        <strain evidence="16 17">NRRL 25211</strain>
    </source>
</reference>
<dbReference type="Pfam" id="PF00349">
    <property type="entry name" value="Hexokinase_1"/>
    <property type="match status" value="1"/>
</dbReference>
<comment type="pathway">
    <text evidence="1">Carbohydrate degradation; glycolysis; D-glyceraldehyde 3-phosphate and glycerone phosphate from D-glucose: step 1/4.</text>
</comment>
<dbReference type="PROSITE" id="PS51748">
    <property type="entry name" value="HEXOKINASE_2"/>
    <property type="match status" value="1"/>
</dbReference>
<evidence type="ECO:0000256" key="2">
    <source>
        <dbReference type="ARBA" id="ARBA00005028"/>
    </source>
</evidence>
<dbReference type="Gene3D" id="3.40.367.20">
    <property type="match status" value="1"/>
</dbReference>
<dbReference type="GO" id="GO:0005524">
    <property type="term" value="F:ATP binding"/>
    <property type="evidence" value="ECO:0007669"/>
    <property type="project" value="UniProtKB-KW"/>
</dbReference>
<feature type="region of interest" description="Disordered" evidence="12">
    <location>
        <begin position="475"/>
        <end position="519"/>
    </location>
</feature>
<comment type="similarity">
    <text evidence="3">Belongs to the hexokinase family.</text>
</comment>
<dbReference type="Pfam" id="PF03727">
    <property type="entry name" value="Hexokinase_2"/>
    <property type="match status" value="1"/>
</dbReference>
<evidence type="ECO:0000256" key="12">
    <source>
        <dbReference type="SAM" id="MobiDB-lite"/>
    </source>
</evidence>
<evidence type="ECO:0000259" key="13">
    <source>
        <dbReference type="Pfam" id="PF00349"/>
    </source>
</evidence>
<dbReference type="GO" id="GO:0006096">
    <property type="term" value="P:glycolytic process"/>
    <property type="evidence" value="ECO:0007669"/>
    <property type="project" value="UniProtKB-UniPathway"/>
</dbReference>
<gene>
    <name evidence="16" type="ORF">FPANT_909</name>
</gene>
<evidence type="ECO:0000256" key="8">
    <source>
        <dbReference type="ARBA" id="ARBA00022840"/>
    </source>
</evidence>
<feature type="domain" description="DUF6603" evidence="15">
    <location>
        <begin position="140"/>
        <end position="331"/>
    </location>
</feature>
<evidence type="ECO:0000256" key="11">
    <source>
        <dbReference type="ARBA" id="ARBA00047905"/>
    </source>
</evidence>
<comment type="catalytic activity">
    <reaction evidence="10">
        <text>a D-hexose + ATP = a D-hexose 6-phosphate + ADP + H(+)</text>
        <dbReference type="Rhea" id="RHEA:22740"/>
        <dbReference type="ChEBI" id="CHEBI:4194"/>
        <dbReference type="ChEBI" id="CHEBI:15378"/>
        <dbReference type="ChEBI" id="CHEBI:30616"/>
        <dbReference type="ChEBI" id="CHEBI:229467"/>
        <dbReference type="ChEBI" id="CHEBI:456216"/>
        <dbReference type="EC" id="2.7.1.1"/>
    </reaction>
    <physiologicalReaction direction="left-to-right" evidence="10">
        <dbReference type="Rhea" id="RHEA:22741"/>
    </physiologicalReaction>
</comment>
<organism evidence="16 17">
    <name type="scientific">Fusarium pseudoanthophilum</name>
    <dbReference type="NCBI Taxonomy" id="48495"/>
    <lineage>
        <taxon>Eukaryota</taxon>
        <taxon>Fungi</taxon>
        <taxon>Dikarya</taxon>
        <taxon>Ascomycota</taxon>
        <taxon>Pezizomycotina</taxon>
        <taxon>Sordariomycetes</taxon>
        <taxon>Hypocreomycetidae</taxon>
        <taxon>Hypocreales</taxon>
        <taxon>Nectriaceae</taxon>
        <taxon>Fusarium</taxon>
        <taxon>Fusarium fujikuroi species complex</taxon>
    </lineage>
</organism>
<keyword evidence="17" id="KW-1185">Reference proteome</keyword>
<evidence type="ECO:0000259" key="14">
    <source>
        <dbReference type="Pfam" id="PF03727"/>
    </source>
</evidence>
<feature type="domain" description="Hexokinase N-terminal" evidence="13">
    <location>
        <begin position="572"/>
        <end position="752"/>
    </location>
</feature>
<name>A0A8H5Q4P7_9HYPO</name>
<comment type="catalytic activity">
    <reaction evidence="11">
        <text>D-fructose + ATP = D-fructose 6-phosphate + ADP + H(+)</text>
        <dbReference type="Rhea" id="RHEA:16125"/>
        <dbReference type="ChEBI" id="CHEBI:15378"/>
        <dbReference type="ChEBI" id="CHEBI:30616"/>
        <dbReference type="ChEBI" id="CHEBI:37721"/>
        <dbReference type="ChEBI" id="CHEBI:61527"/>
        <dbReference type="ChEBI" id="CHEBI:456216"/>
        <dbReference type="EC" id="2.7.1.1"/>
    </reaction>
    <physiologicalReaction direction="left-to-right" evidence="11">
        <dbReference type="Rhea" id="RHEA:16126"/>
    </physiologicalReaction>
</comment>
<proteinExistence type="inferred from homology"/>
<dbReference type="InterPro" id="IPR022672">
    <property type="entry name" value="Hexokinase_N"/>
</dbReference>
<dbReference type="InterPro" id="IPR022673">
    <property type="entry name" value="Hexokinase_C"/>
</dbReference>
<comment type="caution">
    <text evidence="16">The sequence shown here is derived from an EMBL/GenBank/DDBJ whole genome shotgun (WGS) entry which is preliminary data.</text>
</comment>
<dbReference type="GO" id="GO:0004340">
    <property type="term" value="F:glucokinase activity"/>
    <property type="evidence" value="ECO:0007669"/>
    <property type="project" value="TreeGrafter"/>
</dbReference>
<keyword evidence="8" id="KW-0067">ATP-binding</keyword>
<dbReference type="PANTHER" id="PTHR19443:SF16">
    <property type="entry name" value="HEXOKINASE TYPE 1-RELATED"/>
    <property type="match status" value="1"/>
</dbReference>
<keyword evidence="7 16" id="KW-0418">Kinase</keyword>
<dbReference type="AlphaFoldDB" id="A0A8H5Q4P7"/>
<dbReference type="PRINTS" id="PR00475">
    <property type="entry name" value="HEXOKINASE"/>
</dbReference>
<keyword evidence="9" id="KW-0324">Glycolysis</keyword>
<dbReference type="GO" id="GO:0019158">
    <property type="term" value="F:mannokinase activity"/>
    <property type="evidence" value="ECO:0007669"/>
    <property type="project" value="TreeGrafter"/>
</dbReference>
<dbReference type="PANTHER" id="PTHR19443">
    <property type="entry name" value="HEXOKINASE"/>
    <property type="match status" value="1"/>
</dbReference>
<feature type="domain" description="Hexokinase C-terminal" evidence="14">
    <location>
        <begin position="759"/>
        <end position="998"/>
    </location>
</feature>
<dbReference type="GO" id="GO:0005536">
    <property type="term" value="F:D-glucose binding"/>
    <property type="evidence" value="ECO:0007669"/>
    <property type="project" value="InterPro"/>
</dbReference>
<dbReference type="Proteomes" id="UP000544095">
    <property type="component" value="Unassembled WGS sequence"/>
</dbReference>
<dbReference type="GO" id="GO:0008865">
    <property type="term" value="F:fructokinase activity"/>
    <property type="evidence" value="ECO:0007669"/>
    <property type="project" value="TreeGrafter"/>
</dbReference>
<dbReference type="EMBL" id="JAAOAR010000041">
    <property type="protein sequence ID" value="KAF5607493.1"/>
    <property type="molecule type" value="Genomic_DNA"/>
</dbReference>
<dbReference type="UniPathway" id="UPA00109">
    <property type="reaction ID" value="UER00180"/>
</dbReference>
<evidence type="ECO:0000313" key="17">
    <source>
        <dbReference type="Proteomes" id="UP000544095"/>
    </source>
</evidence>
<dbReference type="GO" id="GO:0006006">
    <property type="term" value="P:glucose metabolic process"/>
    <property type="evidence" value="ECO:0007669"/>
    <property type="project" value="TreeGrafter"/>
</dbReference>
<keyword evidence="6" id="KW-0547">Nucleotide-binding</keyword>
<dbReference type="GO" id="GO:0006013">
    <property type="term" value="P:mannose metabolic process"/>
    <property type="evidence" value="ECO:0007669"/>
    <property type="project" value="TreeGrafter"/>
</dbReference>
<dbReference type="InterPro" id="IPR043129">
    <property type="entry name" value="ATPase_NBD"/>
</dbReference>
<protein>
    <recommendedName>
        <fullName evidence="4">hexokinase</fullName>
        <ecNumber evidence="4">2.7.1.1</ecNumber>
    </recommendedName>
</protein>
<evidence type="ECO:0000256" key="5">
    <source>
        <dbReference type="ARBA" id="ARBA00022679"/>
    </source>
</evidence>
<accession>A0A8H5Q4P7</accession>
<dbReference type="InterPro" id="IPR046538">
    <property type="entry name" value="DUF6603"/>
</dbReference>
<dbReference type="EC" id="2.7.1.1" evidence="4"/>
<evidence type="ECO:0000256" key="1">
    <source>
        <dbReference type="ARBA" id="ARBA00004888"/>
    </source>
</evidence>